<gene>
    <name evidence="5" type="ORF">J2S44_002504</name>
</gene>
<dbReference type="Pfam" id="PF00069">
    <property type="entry name" value="Pkinase"/>
    <property type="match status" value="1"/>
</dbReference>
<reference evidence="5 6" key="1">
    <citation type="submission" date="2023-07" db="EMBL/GenBank/DDBJ databases">
        <title>Sequencing the genomes of 1000 actinobacteria strains.</title>
        <authorList>
            <person name="Klenk H.-P."/>
        </authorList>
    </citation>
    <scope>NUCLEOTIDE SEQUENCE [LARGE SCALE GENOMIC DNA]</scope>
    <source>
        <strain evidence="5 6">DSM 44711</strain>
    </source>
</reference>
<dbReference type="SMART" id="SM00220">
    <property type="entry name" value="S_TKc"/>
    <property type="match status" value="1"/>
</dbReference>
<dbReference type="SUPFAM" id="SSF55073">
    <property type="entry name" value="Nucleotide cyclase"/>
    <property type="match status" value="1"/>
</dbReference>
<evidence type="ECO:0000256" key="2">
    <source>
        <dbReference type="SAM" id="Coils"/>
    </source>
</evidence>
<dbReference type="RefSeq" id="WP_310412340.1">
    <property type="nucleotide sequence ID" value="NZ_JAVDYC010000001.1"/>
</dbReference>
<dbReference type="GO" id="GO:0005886">
    <property type="term" value="C:plasma membrane"/>
    <property type="evidence" value="ECO:0007669"/>
    <property type="project" value="TreeGrafter"/>
</dbReference>
<dbReference type="PROSITE" id="PS50011">
    <property type="entry name" value="PROTEIN_KINASE_DOM"/>
    <property type="match status" value="1"/>
</dbReference>
<protein>
    <submittedName>
        <fullName evidence="5">Diguanylate cyclase (GGDEF)-like protein</fullName>
    </submittedName>
</protein>
<dbReference type="Gene3D" id="3.30.450.40">
    <property type="match status" value="1"/>
</dbReference>
<keyword evidence="6" id="KW-1185">Reference proteome</keyword>
<dbReference type="InterPro" id="IPR043128">
    <property type="entry name" value="Rev_trsase/Diguanyl_cyclase"/>
</dbReference>
<dbReference type="InterPro" id="IPR029016">
    <property type="entry name" value="GAF-like_dom_sf"/>
</dbReference>
<dbReference type="Gene3D" id="1.10.510.10">
    <property type="entry name" value="Transferase(Phosphotransferase) domain 1"/>
    <property type="match status" value="1"/>
</dbReference>
<dbReference type="SUPFAM" id="SSF56112">
    <property type="entry name" value="Protein kinase-like (PK-like)"/>
    <property type="match status" value="1"/>
</dbReference>
<dbReference type="Pfam" id="PF13191">
    <property type="entry name" value="AAA_16"/>
    <property type="match status" value="1"/>
</dbReference>
<dbReference type="SUPFAM" id="SSF55781">
    <property type="entry name" value="GAF domain-like"/>
    <property type="match status" value="1"/>
</dbReference>
<evidence type="ECO:0000259" key="3">
    <source>
        <dbReference type="PROSITE" id="PS50011"/>
    </source>
</evidence>
<dbReference type="SMART" id="SM00065">
    <property type="entry name" value="GAF"/>
    <property type="match status" value="1"/>
</dbReference>
<dbReference type="InterPro" id="IPR000719">
    <property type="entry name" value="Prot_kinase_dom"/>
</dbReference>
<comment type="caution">
    <text evidence="5">The sequence shown here is derived from an EMBL/GenBank/DDBJ whole genome shotgun (WGS) entry which is preliminary data.</text>
</comment>
<feature type="coiled-coil region" evidence="2">
    <location>
        <begin position="1376"/>
        <end position="1403"/>
    </location>
</feature>
<dbReference type="GO" id="GO:0052621">
    <property type="term" value="F:diguanylate cyclase activity"/>
    <property type="evidence" value="ECO:0007669"/>
    <property type="project" value="TreeGrafter"/>
</dbReference>
<dbReference type="EMBL" id="JAVDYC010000001">
    <property type="protein sequence ID" value="MDR7322254.1"/>
    <property type="molecule type" value="Genomic_DNA"/>
</dbReference>
<proteinExistence type="predicted"/>
<dbReference type="CDD" id="cd01949">
    <property type="entry name" value="GGDEF"/>
    <property type="match status" value="1"/>
</dbReference>
<feature type="domain" description="GGDEF" evidence="4">
    <location>
        <begin position="1431"/>
        <end position="1564"/>
    </location>
</feature>
<sequence>MVLVDEVLYESERTLVTRRPTGGVVSKRLRGPGAEERARHERAMLERAAGVPGVPALVATGEDDVVALVDPVGGRTLGAALADGPLPLADALRLATGLAGTLAGLHRRGLLHRDITPANVLLGLDGTATLIDFGLATAQVEGPDTGRLIGTLAYVAPEQTGRTGRGVDQRADLYGLGATLYAALTGRAPFGDDVAPASGAAPGPDPLRLVHDILVAVPEEPAVLNERVPIVLSAIVMRLLEKEPDHRYQSAEGLAHDLDRVAQRRLTGFTLGERDFPARLVAPARPAGRAAELAALRTAVTTGVPLVTIGGPPEIGRTSLLAEVRPLAEDAGARFVSGRCDPRRADGGADGLREAFRVLGGLLLTEPEPVLAATRDRLREALGENAALVADVVPEFGLVLGLAPAPDPTGPAPAPPDSAQLENRLVQTASALLRAVASPAYPLVLALDDFHLAPQIAARSVETIVAADPVPGVTLVVTHRDPAPVLTEPAGETVRLRLGGLPPDAVAELIAEVLRAPVADPAGLAAAVHERTGGHPAETLALLNELRTTGTLRIGADGWTWDPDALRRHLGEGDAGERLAARIRALPEPAREVLTATVCLGGDAAPELLGAAVGRPAGAVLEALAPALDDGLAAFAGDRVRITHERVRDALRHGAVAARTGIARRLAADPTHRRIAAELLLEAEPLAGADDRALAGPLFAEAADALRIMDPERTERFLSAALRVDDGTDRYASLVLHAERHAALCRLGRLTEADEEYRYIEINCPDPVGRVPSACVQIGSLNSRVRFADALALGSDLLDRIGVPAVRSPEELPALAEAGMLRLVEWAAALPADGDPRPENSDRAHQARARLINALMPNALMAGPIIMTWLQTTAHRLWVTDGPAAWLAGPVAASGFGLISTRGDYHSGYRIARHLLAEAERRGWERSAAELRFILVSWAGHWHERLENVLPVARAAFTGLVRAGVTTQAGLTCSGLAAYLLDIGSLGALDEQVTDALRYARRTGHAQAGLIQGAYRQFVRAMRGETHAPGGFTDDGFDEAAHLATVAANAPAAHTAHALRGLAALIAGDEAAARAATGQAAALVDRNPGFYLVTTTMLLCALTGVDLDRAERWLAGRAADAPGNFSHLASLAEAERARADGDRWAATVAYDRALREVSRRRRPWHYAVIAERAAAFQLAEGNEFAGNGLLRLARDGYAAWGASAKVRALETTHRWLRGRPAEPDRARSTGGLDNSDIDLLGVLDAARTLSSETRVHALHERVDEVLRALTGATDVLLVASGTDAGPRSVVRYVQRTHAAVVSEDAVRDDRFARDEYFAGVSQCALLALPVVVRGEDRAVLILENRGSRNAFTADRLDAVRLVTGQLAVSLENAQLYASLEAKIADRTRELEEANARLEQLAVTDPLTGLTNRRRLDALLAAEWRRAARPRNPLSIAMIDIDHFKGYNDHYGHQGGDRCLVTVATTVAAHVRSTDHVARYGGEEFCIILPETPLADALVVAERVRSAVEALREPHALSPHGIVTVSIGVAAAFPRPNRDVDTLVKTADECLYAAKRAGRNRVSSE</sequence>
<dbReference type="InterPro" id="IPR050469">
    <property type="entry name" value="Diguanylate_Cyclase"/>
</dbReference>
<dbReference type="PANTHER" id="PTHR45138:SF9">
    <property type="entry name" value="DIGUANYLATE CYCLASE DGCM-RELATED"/>
    <property type="match status" value="1"/>
</dbReference>
<dbReference type="InterPro" id="IPR008266">
    <property type="entry name" value="Tyr_kinase_AS"/>
</dbReference>
<evidence type="ECO:0000256" key="1">
    <source>
        <dbReference type="ARBA" id="ARBA00004167"/>
    </source>
</evidence>
<evidence type="ECO:0000313" key="6">
    <source>
        <dbReference type="Proteomes" id="UP001183629"/>
    </source>
</evidence>
<feature type="domain" description="Protein kinase" evidence="3">
    <location>
        <begin position="1"/>
        <end position="259"/>
    </location>
</feature>
<dbReference type="GO" id="GO:0005524">
    <property type="term" value="F:ATP binding"/>
    <property type="evidence" value="ECO:0007669"/>
    <property type="project" value="InterPro"/>
</dbReference>
<evidence type="ECO:0000259" key="4">
    <source>
        <dbReference type="PROSITE" id="PS50887"/>
    </source>
</evidence>
<dbReference type="Gene3D" id="3.30.70.270">
    <property type="match status" value="1"/>
</dbReference>
<dbReference type="InterPro" id="IPR003018">
    <property type="entry name" value="GAF"/>
</dbReference>
<dbReference type="PANTHER" id="PTHR45138">
    <property type="entry name" value="REGULATORY COMPONENTS OF SENSORY TRANSDUCTION SYSTEM"/>
    <property type="match status" value="1"/>
</dbReference>
<dbReference type="InterPro" id="IPR000160">
    <property type="entry name" value="GGDEF_dom"/>
</dbReference>
<accession>A0AAE3ZNY3</accession>
<dbReference type="NCBIfam" id="TIGR00254">
    <property type="entry name" value="GGDEF"/>
    <property type="match status" value="1"/>
</dbReference>
<dbReference type="GO" id="GO:0004672">
    <property type="term" value="F:protein kinase activity"/>
    <property type="evidence" value="ECO:0007669"/>
    <property type="project" value="InterPro"/>
</dbReference>
<dbReference type="FunFam" id="3.30.70.270:FF:000001">
    <property type="entry name" value="Diguanylate cyclase domain protein"/>
    <property type="match status" value="1"/>
</dbReference>
<comment type="subcellular location">
    <subcellularLocation>
        <location evidence="1">Membrane</location>
        <topology evidence="1">Single-pass membrane protein</topology>
    </subcellularLocation>
</comment>
<dbReference type="Pfam" id="PF01590">
    <property type="entry name" value="GAF"/>
    <property type="match status" value="1"/>
</dbReference>
<keyword evidence="2" id="KW-0175">Coiled coil</keyword>
<dbReference type="SMART" id="SM00267">
    <property type="entry name" value="GGDEF"/>
    <property type="match status" value="1"/>
</dbReference>
<dbReference type="GO" id="GO:0043709">
    <property type="term" value="P:cell adhesion involved in single-species biofilm formation"/>
    <property type="evidence" value="ECO:0007669"/>
    <property type="project" value="TreeGrafter"/>
</dbReference>
<dbReference type="GO" id="GO:1902201">
    <property type="term" value="P:negative regulation of bacterial-type flagellum-dependent cell motility"/>
    <property type="evidence" value="ECO:0007669"/>
    <property type="project" value="TreeGrafter"/>
</dbReference>
<evidence type="ECO:0000313" key="5">
    <source>
        <dbReference type="EMBL" id="MDR7322254.1"/>
    </source>
</evidence>
<dbReference type="PROSITE" id="PS50887">
    <property type="entry name" value="GGDEF"/>
    <property type="match status" value="1"/>
</dbReference>
<dbReference type="InterPro" id="IPR011009">
    <property type="entry name" value="Kinase-like_dom_sf"/>
</dbReference>
<dbReference type="CDD" id="cd14014">
    <property type="entry name" value="STKc_PknB_like"/>
    <property type="match status" value="1"/>
</dbReference>
<dbReference type="InterPro" id="IPR041664">
    <property type="entry name" value="AAA_16"/>
</dbReference>
<dbReference type="Proteomes" id="UP001183629">
    <property type="component" value="Unassembled WGS sequence"/>
</dbReference>
<organism evidence="5 6">
    <name type="scientific">Catenuloplanes niger</name>
    <dbReference type="NCBI Taxonomy" id="587534"/>
    <lineage>
        <taxon>Bacteria</taxon>
        <taxon>Bacillati</taxon>
        <taxon>Actinomycetota</taxon>
        <taxon>Actinomycetes</taxon>
        <taxon>Micromonosporales</taxon>
        <taxon>Micromonosporaceae</taxon>
        <taxon>Catenuloplanes</taxon>
    </lineage>
</organism>
<name>A0AAE3ZNY3_9ACTN</name>
<dbReference type="Pfam" id="PF00990">
    <property type="entry name" value="GGDEF"/>
    <property type="match status" value="1"/>
</dbReference>
<dbReference type="PROSITE" id="PS00109">
    <property type="entry name" value="PROTEIN_KINASE_TYR"/>
    <property type="match status" value="1"/>
</dbReference>
<dbReference type="InterPro" id="IPR029787">
    <property type="entry name" value="Nucleotide_cyclase"/>
</dbReference>